<evidence type="ECO:0000256" key="7">
    <source>
        <dbReference type="ARBA" id="ARBA00023242"/>
    </source>
</evidence>
<gene>
    <name evidence="12" type="ORF">DGYR_LOCUS1904</name>
</gene>
<dbReference type="InterPro" id="IPR025086">
    <property type="entry name" value="SDE2/SF3A3_SAP"/>
</dbReference>
<protein>
    <submittedName>
        <fullName evidence="12">DgyrCDS2045</fullName>
    </submittedName>
</protein>
<evidence type="ECO:0000256" key="8">
    <source>
        <dbReference type="ARBA" id="ARBA00023306"/>
    </source>
</evidence>
<evidence type="ECO:0000256" key="5">
    <source>
        <dbReference type="ARBA" id="ARBA00022664"/>
    </source>
</evidence>
<comment type="caution">
    <text evidence="12">The sequence shown here is derived from an EMBL/GenBank/DDBJ whole genome shotgun (WGS) entry which is preliminary data.</text>
</comment>
<keyword evidence="4" id="KW-0963">Cytoplasm</keyword>
<feature type="compositionally biased region" description="Basic and acidic residues" evidence="9">
    <location>
        <begin position="298"/>
        <end position="308"/>
    </location>
</feature>
<evidence type="ECO:0000313" key="13">
    <source>
        <dbReference type="Proteomes" id="UP000549394"/>
    </source>
</evidence>
<evidence type="ECO:0000313" key="12">
    <source>
        <dbReference type="EMBL" id="CAD5112834.1"/>
    </source>
</evidence>
<evidence type="ECO:0000256" key="6">
    <source>
        <dbReference type="ARBA" id="ARBA00023187"/>
    </source>
</evidence>
<dbReference type="EMBL" id="CAJFCJ010000003">
    <property type="protein sequence ID" value="CAD5112834.1"/>
    <property type="molecule type" value="Genomic_DNA"/>
</dbReference>
<dbReference type="Pfam" id="PF22782">
    <property type="entry name" value="SDE2"/>
    <property type="match status" value="1"/>
</dbReference>
<sequence length="439" mass="49465">MPTIAIRYAFGRPQVLEKICLDEQDMTISRLLSKTSICSTFSSNNFYVTHNGKRLESNTRLDENNIYTIVGKLNGGKGGFGSLLRSIGAQIEKTTNKEACRDLSGRRMRDLKNEQSIKEWMSKAKERDEEAQQKKAERKERLRRDFKHKFEDPKYFEQKDLAVERMDEALKSGLEKVSSTTEPGTSGLKRKSTDQQKSSKKLCAMFDDSDLSESNDEMDDEKPEEISEDSSGASSSDKPQDNAEASPERKIEDCSDNSRVNNECKPDNSSEVSSQDKTENNFEKQSESIPSSSQTPENDCHLLTKEAIVEPDSSTEAQQVSSTNTDENKIDGQNKVKDNEDKAVEKKLEDKDTRLSSSVEINKNEPSKETIKDIDLLSYSNVKELEELGLDVLKFALQSRGLKCGGTLQQRAERLFSVKNLKPHQIDKSLLAKSKNAKK</sequence>
<dbReference type="InterPro" id="IPR051421">
    <property type="entry name" value="RNA_Proc_DNA_Dmg_Regulator"/>
</dbReference>
<feature type="compositionally biased region" description="Acidic residues" evidence="9">
    <location>
        <begin position="207"/>
        <end position="228"/>
    </location>
</feature>
<dbReference type="GO" id="GO:0008380">
    <property type="term" value="P:RNA splicing"/>
    <property type="evidence" value="ECO:0007669"/>
    <property type="project" value="UniProtKB-KW"/>
</dbReference>
<reference evidence="12 13" key="1">
    <citation type="submission" date="2020-08" db="EMBL/GenBank/DDBJ databases">
        <authorList>
            <person name="Hejnol A."/>
        </authorList>
    </citation>
    <scope>NUCLEOTIDE SEQUENCE [LARGE SCALE GENOMIC DNA]</scope>
</reference>
<evidence type="ECO:0000256" key="3">
    <source>
        <dbReference type="ARBA" id="ARBA00008726"/>
    </source>
</evidence>
<feature type="compositionally biased region" description="Polar residues" evidence="9">
    <location>
        <begin position="312"/>
        <end position="325"/>
    </location>
</feature>
<evidence type="ECO:0000256" key="1">
    <source>
        <dbReference type="ARBA" id="ARBA00004123"/>
    </source>
</evidence>
<dbReference type="GO" id="GO:0005737">
    <property type="term" value="C:cytoplasm"/>
    <property type="evidence" value="ECO:0007669"/>
    <property type="project" value="UniProtKB-SubCell"/>
</dbReference>
<evidence type="ECO:0000259" key="10">
    <source>
        <dbReference type="Pfam" id="PF13297"/>
    </source>
</evidence>
<dbReference type="PANTHER" id="PTHR12786">
    <property type="entry name" value="SPLICING FACTOR SF3A-RELATED"/>
    <property type="match status" value="1"/>
</dbReference>
<keyword evidence="7" id="KW-0539">Nucleus</keyword>
<dbReference type="InterPro" id="IPR053822">
    <property type="entry name" value="SDE2-like_dom"/>
</dbReference>
<evidence type="ECO:0000256" key="9">
    <source>
        <dbReference type="SAM" id="MobiDB-lite"/>
    </source>
</evidence>
<accession>A0A7I8VAW1</accession>
<feature type="domain" description="SDE2-like" evidence="11">
    <location>
        <begin position="75"/>
        <end position="171"/>
    </location>
</feature>
<evidence type="ECO:0000256" key="4">
    <source>
        <dbReference type="ARBA" id="ARBA00022490"/>
    </source>
</evidence>
<dbReference type="Pfam" id="PF13297">
    <property type="entry name" value="SDE2_2C"/>
    <property type="match status" value="1"/>
</dbReference>
<feature type="domain" description="SDE2/SF3A3 SAP" evidence="10">
    <location>
        <begin position="363"/>
        <end position="433"/>
    </location>
</feature>
<feature type="compositionally biased region" description="Polar residues" evidence="9">
    <location>
        <begin position="287"/>
        <end position="297"/>
    </location>
</feature>
<dbReference type="PANTHER" id="PTHR12786:SF1">
    <property type="entry name" value="SPLICING REGULATOR SDE2"/>
    <property type="match status" value="1"/>
</dbReference>
<feature type="compositionally biased region" description="Basic and acidic residues" evidence="9">
    <location>
        <begin position="238"/>
        <end position="253"/>
    </location>
</feature>
<feature type="region of interest" description="Disordered" evidence="9">
    <location>
        <begin position="121"/>
        <end position="140"/>
    </location>
</feature>
<comment type="subcellular location">
    <subcellularLocation>
        <location evidence="2">Cytoplasm</location>
    </subcellularLocation>
    <subcellularLocation>
        <location evidence="1">Nucleus</location>
    </subcellularLocation>
</comment>
<keyword evidence="13" id="KW-1185">Reference proteome</keyword>
<keyword evidence="8" id="KW-0131">Cell cycle</keyword>
<organism evidence="12 13">
    <name type="scientific">Dimorphilus gyrociliatus</name>
    <dbReference type="NCBI Taxonomy" id="2664684"/>
    <lineage>
        <taxon>Eukaryota</taxon>
        <taxon>Metazoa</taxon>
        <taxon>Spiralia</taxon>
        <taxon>Lophotrochozoa</taxon>
        <taxon>Annelida</taxon>
        <taxon>Polychaeta</taxon>
        <taxon>Polychaeta incertae sedis</taxon>
        <taxon>Dinophilidae</taxon>
        <taxon>Dimorphilus</taxon>
    </lineage>
</organism>
<comment type="similarity">
    <text evidence="3">Belongs to the SDE2 family.</text>
</comment>
<dbReference type="AlphaFoldDB" id="A0A7I8VAW1"/>
<name>A0A7I8VAW1_9ANNE</name>
<feature type="compositionally biased region" description="Basic and acidic residues" evidence="9">
    <location>
        <begin position="326"/>
        <end position="354"/>
    </location>
</feature>
<evidence type="ECO:0000259" key="11">
    <source>
        <dbReference type="Pfam" id="PF22782"/>
    </source>
</evidence>
<feature type="compositionally biased region" description="Basic and acidic residues" evidence="9">
    <location>
        <begin position="262"/>
        <end position="286"/>
    </location>
</feature>
<dbReference type="GO" id="GO:0006397">
    <property type="term" value="P:mRNA processing"/>
    <property type="evidence" value="ECO:0007669"/>
    <property type="project" value="UniProtKB-KW"/>
</dbReference>
<keyword evidence="5" id="KW-0507">mRNA processing</keyword>
<evidence type="ECO:0000256" key="2">
    <source>
        <dbReference type="ARBA" id="ARBA00004496"/>
    </source>
</evidence>
<dbReference type="Proteomes" id="UP000549394">
    <property type="component" value="Unassembled WGS sequence"/>
</dbReference>
<dbReference type="GO" id="GO:0005634">
    <property type="term" value="C:nucleus"/>
    <property type="evidence" value="ECO:0007669"/>
    <property type="project" value="UniProtKB-SubCell"/>
</dbReference>
<dbReference type="OrthoDB" id="547031at2759"/>
<proteinExistence type="inferred from homology"/>
<keyword evidence="6" id="KW-0508">mRNA splicing</keyword>
<feature type="region of interest" description="Disordered" evidence="9">
    <location>
        <begin position="174"/>
        <end position="361"/>
    </location>
</feature>